<dbReference type="EMBL" id="JABCKV010000372">
    <property type="protein sequence ID" value="KAG5641174.1"/>
    <property type="molecule type" value="Genomic_DNA"/>
</dbReference>
<reference evidence="3" key="1">
    <citation type="submission" date="2020-07" db="EMBL/GenBank/DDBJ databases">
        <authorList>
            <person name="Nieuwenhuis M."/>
            <person name="Van De Peppel L.J.J."/>
        </authorList>
    </citation>
    <scope>NUCLEOTIDE SEQUENCE</scope>
    <source>
        <strain evidence="3">AP01</strain>
        <tissue evidence="3">Mycelium</tissue>
    </source>
</reference>
<organism evidence="3 4">
    <name type="scientific">Asterophora parasitica</name>
    <dbReference type="NCBI Taxonomy" id="117018"/>
    <lineage>
        <taxon>Eukaryota</taxon>
        <taxon>Fungi</taxon>
        <taxon>Dikarya</taxon>
        <taxon>Basidiomycota</taxon>
        <taxon>Agaricomycotina</taxon>
        <taxon>Agaricomycetes</taxon>
        <taxon>Agaricomycetidae</taxon>
        <taxon>Agaricales</taxon>
        <taxon>Tricholomatineae</taxon>
        <taxon>Lyophyllaceae</taxon>
        <taxon>Asterophora</taxon>
    </lineage>
</organism>
<feature type="region of interest" description="Disordered" evidence="1">
    <location>
        <begin position="58"/>
        <end position="82"/>
    </location>
</feature>
<feature type="region of interest" description="Disordered" evidence="1">
    <location>
        <begin position="89"/>
        <end position="108"/>
    </location>
</feature>
<evidence type="ECO:0000256" key="1">
    <source>
        <dbReference type="SAM" id="MobiDB-lite"/>
    </source>
</evidence>
<accession>A0A9P7K9J0</accession>
<evidence type="ECO:0000313" key="4">
    <source>
        <dbReference type="Proteomes" id="UP000775547"/>
    </source>
</evidence>
<dbReference type="Pfam" id="PF20415">
    <property type="entry name" value="DUF6699"/>
    <property type="match status" value="1"/>
</dbReference>
<proteinExistence type="predicted"/>
<sequence length="108" mass="11727">MTPIVWAQDRDSPATTPSVGYLTLKISSTGQTIRVQPTSAASPHIVTVGDVFDAMEEATRTSEHVASRGSHPKRRRSPRQIGARISTMLHSLHLGRRTSDDPAAGPNW</sequence>
<comment type="caution">
    <text evidence="3">The sequence shown here is derived from an EMBL/GenBank/DDBJ whole genome shotgun (WGS) entry which is preliminary data.</text>
</comment>
<keyword evidence="4" id="KW-1185">Reference proteome</keyword>
<feature type="domain" description="DUF6699" evidence="2">
    <location>
        <begin position="10"/>
        <end position="84"/>
    </location>
</feature>
<gene>
    <name evidence="3" type="ORF">DXG03_005862</name>
</gene>
<evidence type="ECO:0000313" key="3">
    <source>
        <dbReference type="EMBL" id="KAG5641174.1"/>
    </source>
</evidence>
<evidence type="ECO:0000259" key="2">
    <source>
        <dbReference type="Pfam" id="PF20415"/>
    </source>
</evidence>
<dbReference type="OrthoDB" id="3063559at2759"/>
<protein>
    <recommendedName>
        <fullName evidence="2">DUF6699 domain-containing protein</fullName>
    </recommendedName>
</protein>
<dbReference type="AlphaFoldDB" id="A0A9P7K9J0"/>
<reference evidence="3" key="2">
    <citation type="submission" date="2021-10" db="EMBL/GenBank/DDBJ databases">
        <title>Phylogenomics reveals ancestral predisposition of the termite-cultivated fungus Termitomyces towards a domesticated lifestyle.</title>
        <authorList>
            <person name="Auxier B."/>
            <person name="Grum-Grzhimaylo A."/>
            <person name="Cardenas M.E."/>
            <person name="Lodge J.D."/>
            <person name="Laessoe T."/>
            <person name="Pedersen O."/>
            <person name="Smith M.E."/>
            <person name="Kuyper T.W."/>
            <person name="Franco-Molano E.A."/>
            <person name="Baroni T.J."/>
            <person name="Aanen D.K."/>
        </authorList>
    </citation>
    <scope>NUCLEOTIDE SEQUENCE</scope>
    <source>
        <strain evidence="3">AP01</strain>
        <tissue evidence="3">Mycelium</tissue>
    </source>
</reference>
<dbReference type="InterPro" id="IPR046522">
    <property type="entry name" value="DUF6699"/>
</dbReference>
<name>A0A9P7K9J0_9AGAR</name>
<dbReference type="Proteomes" id="UP000775547">
    <property type="component" value="Unassembled WGS sequence"/>
</dbReference>